<dbReference type="Pfam" id="PF08544">
    <property type="entry name" value="GHMP_kinases_C"/>
    <property type="match status" value="1"/>
</dbReference>
<dbReference type="InterPro" id="IPR022963">
    <property type="entry name" value="Galactokinase_bac"/>
</dbReference>
<dbReference type="HAMAP" id="MF_00246">
    <property type="entry name" value="Galactokinase"/>
    <property type="match status" value="1"/>
</dbReference>
<keyword evidence="2 11" id="KW-0963">Cytoplasm</keyword>
<dbReference type="GO" id="GO:0000287">
    <property type="term" value="F:magnesium ion binding"/>
    <property type="evidence" value="ECO:0007669"/>
    <property type="project" value="UniProtKB-UniRule"/>
</dbReference>
<gene>
    <name evidence="11 16" type="primary">galK</name>
    <name evidence="16" type="ORF">MM817_00318</name>
</gene>
<feature type="binding site" evidence="11">
    <location>
        <position position="164"/>
    </location>
    <ligand>
        <name>Mg(2+)</name>
        <dbReference type="ChEBI" id="CHEBI:18420"/>
    </ligand>
</feature>
<feature type="binding site" evidence="11">
    <location>
        <position position="72"/>
    </location>
    <ligand>
        <name>ATP</name>
        <dbReference type="ChEBI" id="CHEBI:30616"/>
    </ligand>
</feature>
<dbReference type="EMBL" id="JALBUF010000001">
    <property type="protein sequence ID" value="MCI0182067.1"/>
    <property type="molecule type" value="Genomic_DNA"/>
</dbReference>
<dbReference type="InterPro" id="IPR006206">
    <property type="entry name" value="Mevalonate/galactokinase"/>
</dbReference>
<evidence type="ECO:0000259" key="15">
    <source>
        <dbReference type="Pfam" id="PF10509"/>
    </source>
</evidence>
<dbReference type="PANTHER" id="PTHR10457">
    <property type="entry name" value="MEVALONATE KINASE/GALACTOKINASE"/>
    <property type="match status" value="1"/>
</dbReference>
<comment type="subcellular location">
    <subcellularLocation>
        <location evidence="11">Cytoplasm</location>
    </subcellularLocation>
</comment>
<evidence type="ECO:0000256" key="6">
    <source>
        <dbReference type="ARBA" id="ARBA00022777"/>
    </source>
</evidence>
<keyword evidence="6 11" id="KW-0418">Kinase</keyword>
<sequence length="400" mass="44812">MNDQLLKQVAEAFTTFSPGPAHQVRVFFAPGRVNLIGEHLDYNGGYVFPAALTQGIWLFIRPRTDRIVRFHSLNFDHEVTAHMEHLQYQEDDRYANYPKGVLWVMRQAGATFEGADFLFASNLPSQAGLSSSAALEVVTAFAVNRLSHCEMSIKQLVLLAQQAENQFVGVKCGIMDQFAVGFGKAHHALLLQTADLSYEQIPFKTDHVQLVIANTNFRRELSDSKYNERRSQCEEVLVAVHSIYPDVLHLANVTESMWEEVASHMKDDTLVKRGRHVVTESARVIAAANALRQHDIERFGTLMNESHQSLRDDYEVTGKYLDALASAANEAPGCIGSRMTGAGFGGCTVSLVQTQELASFERFVTQVYQRKVGYQPSFYVSDVGDGVHEVTEEVMDRWPF</sequence>
<keyword evidence="5 11" id="KW-0547">Nucleotide-binding</keyword>
<comment type="similarity">
    <text evidence="1 11">Belongs to the GHMP kinase family. GalK subfamily.</text>
</comment>
<dbReference type="GO" id="GO:0006012">
    <property type="term" value="P:galactose metabolic process"/>
    <property type="evidence" value="ECO:0007669"/>
    <property type="project" value="UniProtKB-UniRule"/>
</dbReference>
<dbReference type="InterPro" id="IPR006204">
    <property type="entry name" value="GHMP_kinase_N_dom"/>
</dbReference>
<dbReference type="Pfam" id="PF10509">
    <property type="entry name" value="GalKase_gal_bdg"/>
    <property type="match status" value="1"/>
</dbReference>
<dbReference type="PRINTS" id="PR00473">
    <property type="entry name" value="GALCTOKINASE"/>
</dbReference>
<dbReference type="InterPro" id="IPR019741">
    <property type="entry name" value="Galactokinase_CS"/>
</dbReference>
<feature type="domain" description="GHMP kinase N-terminal" evidence="13">
    <location>
        <begin position="96"/>
        <end position="184"/>
    </location>
</feature>
<dbReference type="PANTHER" id="PTHR10457:SF7">
    <property type="entry name" value="GALACTOKINASE-RELATED"/>
    <property type="match status" value="1"/>
</dbReference>
<dbReference type="InterPro" id="IPR019539">
    <property type="entry name" value="GalKase_N"/>
</dbReference>
<feature type="domain" description="GHMP kinase C-terminal" evidence="14">
    <location>
        <begin position="290"/>
        <end position="359"/>
    </location>
</feature>
<dbReference type="PROSITE" id="PS00106">
    <property type="entry name" value="GALACTOKINASE"/>
    <property type="match status" value="1"/>
</dbReference>
<dbReference type="Pfam" id="PF00288">
    <property type="entry name" value="GHMP_kinases_N"/>
    <property type="match status" value="1"/>
</dbReference>
<evidence type="ECO:0000313" key="17">
    <source>
        <dbReference type="Proteomes" id="UP001139263"/>
    </source>
</evidence>
<keyword evidence="17" id="KW-1185">Reference proteome</keyword>
<evidence type="ECO:0000256" key="1">
    <source>
        <dbReference type="ARBA" id="ARBA00006566"/>
    </source>
</evidence>
<feature type="binding site" evidence="11">
    <location>
        <position position="132"/>
    </location>
    <ligand>
        <name>Mg(2+)</name>
        <dbReference type="ChEBI" id="CHEBI:18420"/>
    </ligand>
</feature>
<keyword evidence="4 11" id="KW-0479">Metal-binding</keyword>
<dbReference type="SUPFAM" id="SSF55060">
    <property type="entry name" value="GHMP Kinase, C-terminal domain"/>
    <property type="match status" value="1"/>
</dbReference>
<dbReference type="FunFam" id="3.30.230.10:FF:000017">
    <property type="entry name" value="Galactokinase"/>
    <property type="match status" value="1"/>
</dbReference>
<evidence type="ECO:0000256" key="9">
    <source>
        <dbReference type="ARBA" id="ARBA00023144"/>
    </source>
</evidence>
<evidence type="ECO:0000256" key="4">
    <source>
        <dbReference type="ARBA" id="ARBA00022723"/>
    </source>
</evidence>
<evidence type="ECO:0000256" key="3">
    <source>
        <dbReference type="ARBA" id="ARBA00022679"/>
    </source>
</evidence>
<keyword evidence="3 11" id="KW-0808">Transferase</keyword>
<evidence type="ECO:0000256" key="12">
    <source>
        <dbReference type="NCBIfam" id="TIGR00131"/>
    </source>
</evidence>
<keyword evidence="10 11" id="KW-0119">Carbohydrate metabolism</keyword>
<dbReference type="RefSeq" id="WP_241711686.1">
    <property type="nucleotide sequence ID" value="NZ_JALBUF010000001.1"/>
</dbReference>
<dbReference type="NCBIfam" id="NF003705">
    <property type="entry name" value="PRK05322.1"/>
    <property type="match status" value="1"/>
</dbReference>
<comment type="caution">
    <text evidence="16">The sequence shown here is derived from an EMBL/GenBank/DDBJ whole genome shotgun (WGS) entry which is preliminary data.</text>
</comment>
<keyword evidence="8 11" id="KW-0460">Magnesium</keyword>
<dbReference type="PIRSF" id="PIRSF000530">
    <property type="entry name" value="Galactokinase"/>
    <property type="match status" value="1"/>
</dbReference>
<accession>A0A9X2AD86</accession>
<comment type="catalytic activity">
    <reaction evidence="11">
        <text>alpha-D-galactose + ATP = alpha-D-galactose 1-phosphate + ADP + H(+)</text>
        <dbReference type="Rhea" id="RHEA:13553"/>
        <dbReference type="ChEBI" id="CHEBI:15378"/>
        <dbReference type="ChEBI" id="CHEBI:28061"/>
        <dbReference type="ChEBI" id="CHEBI:30616"/>
        <dbReference type="ChEBI" id="CHEBI:58336"/>
        <dbReference type="ChEBI" id="CHEBI:456216"/>
        <dbReference type="EC" id="2.7.1.6"/>
    </reaction>
</comment>
<keyword evidence="9 11" id="KW-0299">Galactose metabolism</keyword>
<dbReference type="InterPro" id="IPR000705">
    <property type="entry name" value="Galactokinase"/>
</dbReference>
<feature type="active site" description="Proton acceptor" evidence="11">
    <location>
        <position position="176"/>
    </location>
</feature>
<evidence type="ECO:0000313" key="16">
    <source>
        <dbReference type="EMBL" id="MCI0182067.1"/>
    </source>
</evidence>
<dbReference type="SUPFAM" id="SSF54211">
    <property type="entry name" value="Ribosomal protein S5 domain 2-like"/>
    <property type="match status" value="1"/>
</dbReference>
<feature type="site" description="Transition state stabilizer" evidence="11">
    <location>
        <position position="32"/>
    </location>
</feature>
<dbReference type="Proteomes" id="UP001139263">
    <property type="component" value="Unassembled WGS sequence"/>
</dbReference>
<dbReference type="InterPro" id="IPR020568">
    <property type="entry name" value="Ribosomal_Su5_D2-typ_SF"/>
</dbReference>
<name>A0A9X2AD86_9BACL</name>
<keyword evidence="7 11" id="KW-0067">ATP-binding</keyword>
<evidence type="ECO:0000256" key="2">
    <source>
        <dbReference type="ARBA" id="ARBA00022490"/>
    </source>
</evidence>
<reference evidence="16" key="1">
    <citation type="submission" date="2022-03" db="EMBL/GenBank/DDBJ databases">
        <title>Draft Genome Sequence of Firmicute Strain S0AB, a Heterotrophic Iron/Sulfur-Oxidizing Extreme Acidophile.</title>
        <authorList>
            <person name="Vergara E."/>
            <person name="Pakostova E."/>
            <person name="Johnson D.B."/>
            <person name="Holmes D.S."/>
        </authorList>
    </citation>
    <scope>NUCLEOTIDE SEQUENCE</scope>
    <source>
        <strain evidence="16">S0AB</strain>
    </source>
</reference>
<dbReference type="PRINTS" id="PR00959">
    <property type="entry name" value="MEVGALKINASE"/>
</dbReference>
<dbReference type="FunFam" id="3.30.70.890:FF:000001">
    <property type="entry name" value="Galactokinase"/>
    <property type="match status" value="1"/>
</dbReference>
<evidence type="ECO:0000256" key="7">
    <source>
        <dbReference type="ARBA" id="ARBA00022840"/>
    </source>
</evidence>
<dbReference type="InterPro" id="IPR014721">
    <property type="entry name" value="Ribsml_uS5_D2-typ_fold_subgr"/>
</dbReference>
<evidence type="ECO:0000259" key="13">
    <source>
        <dbReference type="Pfam" id="PF00288"/>
    </source>
</evidence>
<evidence type="ECO:0000256" key="8">
    <source>
        <dbReference type="ARBA" id="ARBA00022842"/>
    </source>
</evidence>
<feature type="binding site" evidence="11">
    <location>
        <begin position="38"/>
        <end position="41"/>
    </location>
    <ligand>
        <name>substrate</name>
    </ligand>
</feature>
<dbReference type="InterPro" id="IPR036554">
    <property type="entry name" value="GHMP_kinase_C_sf"/>
</dbReference>
<feature type="binding site" evidence="11">
    <location>
        <position position="226"/>
    </location>
    <ligand>
        <name>substrate</name>
    </ligand>
</feature>
<comment type="function">
    <text evidence="11">Catalyzes the transfer of the gamma-phosphate of ATP to D-galactose to form alpha-D-galactose-1-phosphate (Gal-1-P).</text>
</comment>
<dbReference type="NCBIfam" id="TIGR00131">
    <property type="entry name" value="gal_kin"/>
    <property type="match status" value="1"/>
</dbReference>
<dbReference type="Gene3D" id="3.30.230.10">
    <property type="match status" value="1"/>
</dbReference>
<evidence type="ECO:0000256" key="10">
    <source>
        <dbReference type="ARBA" id="ARBA00023277"/>
    </source>
</evidence>
<evidence type="ECO:0000256" key="5">
    <source>
        <dbReference type="ARBA" id="ARBA00022741"/>
    </source>
</evidence>
<protein>
    <recommendedName>
        <fullName evidence="11 12">Galactokinase</fullName>
        <ecNumber evidence="11 12">2.7.1.6</ecNumber>
    </recommendedName>
    <alternativeName>
        <fullName evidence="11">Galactose kinase</fullName>
    </alternativeName>
</protein>
<dbReference type="Gene3D" id="3.30.70.890">
    <property type="entry name" value="GHMP kinase, C-terminal domain"/>
    <property type="match status" value="1"/>
</dbReference>
<comment type="pathway">
    <text evidence="11">Carbohydrate metabolism; galactose metabolism.</text>
</comment>
<evidence type="ECO:0000259" key="14">
    <source>
        <dbReference type="Pfam" id="PF08544"/>
    </source>
</evidence>
<evidence type="ECO:0000256" key="11">
    <source>
        <dbReference type="HAMAP-Rule" id="MF_00246"/>
    </source>
</evidence>
<dbReference type="EC" id="2.7.1.6" evidence="11 12"/>
<dbReference type="GO" id="GO:0004335">
    <property type="term" value="F:galactokinase activity"/>
    <property type="evidence" value="ECO:0007669"/>
    <property type="project" value="UniProtKB-UniRule"/>
</dbReference>
<comment type="caution">
    <text evidence="11">Lacks conserved residue(s) required for the propagation of feature annotation.</text>
</comment>
<organism evidence="16 17">
    <name type="scientific">Sulfoacidibacillus ferrooxidans</name>
    <dbReference type="NCBI Taxonomy" id="2005001"/>
    <lineage>
        <taxon>Bacteria</taxon>
        <taxon>Bacillati</taxon>
        <taxon>Bacillota</taxon>
        <taxon>Bacilli</taxon>
        <taxon>Bacillales</taxon>
        <taxon>Alicyclobacillaceae</taxon>
        <taxon>Sulfoacidibacillus</taxon>
    </lineage>
</organism>
<dbReference type="GO" id="GO:0005524">
    <property type="term" value="F:ATP binding"/>
    <property type="evidence" value="ECO:0007669"/>
    <property type="project" value="UniProtKB-UniRule"/>
</dbReference>
<proteinExistence type="inferred from homology"/>
<dbReference type="AlphaFoldDB" id="A0A9X2AD86"/>
<feature type="domain" description="Galactokinase N-terminal" evidence="15">
    <location>
        <begin position="23"/>
        <end position="62"/>
    </location>
</feature>
<dbReference type="InterPro" id="IPR013750">
    <property type="entry name" value="GHMP_kinase_C_dom"/>
</dbReference>
<dbReference type="GO" id="GO:0005829">
    <property type="term" value="C:cytosol"/>
    <property type="evidence" value="ECO:0007669"/>
    <property type="project" value="TreeGrafter"/>
</dbReference>